<dbReference type="OrthoDB" id="65569at2759"/>
<dbReference type="PROSITE" id="PS51257">
    <property type="entry name" value="PROKAR_LIPOPROTEIN"/>
    <property type="match status" value="1"/>
</dbReference>
<evidence type="ECO:0000256" key="2">
    <source>
        <dbReference type="RuleBase" id="RU003690"/>
    </source>
</evidence>
<evidence type="ECO:0000313" key="3">
    <source>
        <dbReference type="EMBL" id="KAE9611070.1"/>
    </source>
</evidence>
<dbReference type="EMBL" id="WOCE01000007">
    <property type="protein sequence ID" value="KAE9611070.1"/>
    <property type="molecule type" value="Genomic_DNA"/>
</dbReference>
<evidence type="ECO:0000313" key="4">
    <source>
        <dbReference type="Proteomes" id="UP000447434"/>
    </source>
</evidence>
<sequence>MQDKQHGFIGFNLLTYGCFPLTNTTKDISAANRDQDFYVGWFLNPFTFGEYPDTMKKNFGSRLPLFSKSESNLVKGSIDFLEINYYMSFYVKDNLSILQIKDRDFMVDMGVEHQCMYMF</sequence>
<dbReference type="PANTHER" id="PTHR10353:SF208">
    <property type="entry name" value="GLYCOSIDE HYDROLASE FAMILY 1 PROTEIN"/>
    <property type="match status" value="1"/>
</dbReference>
<accession>A0A6A4QBB9</accession>
<dbReference type="SUPFAM" id="SSF51445">
    <property type="entry name" value="(Trans)glycosidases"/>
    <property type="match status" value="1"/>
</dbReference>
<gene>
    <name evidence="3" type="ORF">Lalb_Chr07g0193811</name>
</gene>
<reference evidence="4" key="1">
    <citation type="journal article" date="2020" name="Nat. Commun.">
        <title>Genome sequence of the cluster root forming white lupin.</title>
        <authorList>
            <person name="Hufnagel B."/>
            <person name="Marques A."/>
            <person name="Soriano A."/>
            <person name="Marques L."/>
            <person name="Divol F."/>
            <person name="Doumas P."/>
            <person name="Sallet E."/>
            <person name="Mancinotti D."/>
            <person name="Carrere S."/>
            <person name="Marande W."/>
            <person name="Arribat S."/>
            <person name="Keller J."/>
            <person name="Huneau C."/>
            <person name="Blein T."/>
            <person name="Aime D."/>
            <person name="Laguerre M."/>
            <person name="Taylor J."/>
            <person name="Schubert V."/>
            <person name="Nelson M."/>
            <person name="Geu-Flores F."/>
            <person name="Crespi M."/>
            <person name="Gallardo-Guerrero K."/>
            <person name="Delaux P.-M."/>
            <person name="Salse J."/>
            <person name="Berges H."/>
            <person name="Guyot R."/>
            <person name="Gouzy J."/>
            <person name="Peret B."/>
        </authorList>
    </citation>
    <scope>NUCLEOTIDE SEQUENCE [LARGE SCALE GENOMIC DNA]</scope>
    <source>
        <strain evidence="4">cv. Amiga</strain>
    </source>
</reference>
<dbReference type="GO" id="GO:0005975">
    <property type="term" value="P:carbohydrate metabolic process"/>
    <property type="evidence" value="ECO:0007669"/>
    <property type="project" value="InterPro"/>
</dbReference>
<keyword evidence="4" id="KW-1185">Reference proteome</keyword>
<dbReference type="AlphaFoldDB" id="A0A6A4QBB9"/>
<dbReference type="Gene3D" id="3.20.20.80">
    <property type="entry name" value="Glycosidases"/>
    <property type="match status" value="1"/>
</dbReference>
<name>A0A6A4QBB9_LUPAL</name>
<organism evidence="3 4">
    <name type="scientific">Lupinus albus</name>
    <name type="common">White lupine</name>
    <name type="synonym">Lupinus termis</name>
    <dbReference type="NCBI Taxonomy" id="3870"/>
    <lineage>
        <taxon>Eukaryota</taxon>
        <taxon>Viridiplantae</taxon>
        <taxon>Streptophyta</taxon>
        <taxon>Embryophyta</taxon>
        <taxon>Tracheophyta</taxon>
        <taxon>Spermatophyta</taxon>
        <taxon>Magnoliopsida</taxon>
        <taxon>eudicotyledons</taxon>
        <taxon>Gunneridae</taxon>
        <taxon>Pentapetalae</taxon>
        <taxon>rosids</taxon>
        <taxon>fabids</taxon>
        <taxon>Fabales</taxon>
        <taxon>Fabaceae</taxon>
        <taxon>Papilionoideae</taxon>
        <taxon>50 kb inversion clade</taxon>
        <taxon>genistoids sensu lato</taxon>
        <taxon>core genistoids</taxon>
        <taxon>Genisteae</taxon>
        <taxon>Lupinus</taxon>
    </lineage>
</organism>
<comment type="similarity">
    <text evidence="1 2">Belongs to the glycosyl hydrolase 1 family.</text>
</comment>
<dbReference type="InterPro" id="IPR017853">
    <property type="entry name" value="GH"/>
</dbReference>
<dbReference type="Proteomes" id="UP000447434">
    <property type="component" value="Chromosome 7"/>
</dbReference>
<dbReference type="Pfam" id="PF00232">
    <property type="entry name" value="Glyco_hydro_1"/>
    <property type="match status" value="1"/>
</dbReference>
<protein>
    <submittedName>
        <fullName evidence="3">Putative beta-glucosidase</fullName>
    </submittedName>
</protein>
<evidence type="ECO:0000256" key="1">
    <source>
        <dbReference type="ARBA" id="ARBA00010838"/>
    </source>
</evidence>
<comment type="caution">
    <text evidence="3">The sequence shown here is derived from an EMBL/GenBank/DDBJ whole genome shotgun (WGS) entry which is preliminary data.</text>
</comment>
<dbReference type="InterPro" id="IPR001360">
    <property type="entry name" value="Glyco_hydro_1"/>
</dbReference>
<proteinExistence type="inferred from homology"/>
<dbReference type="PANTHER" id="PTHR10353">
    <property type="entry name" value="GLYCOSYL HYDROLASE"/>
    <property type="match status" value="1"/>
</dbReference>
<dbReference type="GO" id="GO:0008422">
    <property type="term" value="F:beta-glucosidase activity"/>
    <property type="evidence" value="ECO:0007669"/>
    <property type="project" value="TreeGrafter"/>
</dbReference>